<keyword evidence="4" id="KW-1185">Reference proteome</keyword>
<evidence type="ECO:0000313" key="4">
    <source>
        <dbReference type="Proteomes" id="UP001476282"/>
    </source>
</evidence>
<feature type="coiled-coil region" evidence="1">
    <location>
        <begin position="134"/>
        <end position="161"/>
    </location>
</feature>
<evidence type="ECO:0000256" key="1">
    <source>
        <dbReference type="SAM" id="Coils"/>
    </source>
</evidence>
<evidence type="ECO:0000256" key="2">
    <source>
        <dbReference type="SAM" id="MobiDB-lite"/>
    </source>
</evidence>
<gene>
    <name evidence="3" type="ORF">Hsar01_03564</name>
</gene>
<proteinExistence type="predicted"/>
<keyword evidence="1" id="KW-0175">Coiled coil</keyword>
<feature type="region of interest" description="Disordered" evidence="2">
    <location>
        <begin position="49"/>
        <end position="70"/>
    </location>
</feature>
<organism evidence="3 4">
    <name type="scientific">Haloferula sargassicola</name>
    <dbReference type="NCBI Taxonomy" id="490096"/>
    <lineage>
        <taxon>Bacteria</taxon>
        <taxon>Pseudomonadati</taxon>
        <taxon>Verrucomicrobiota</taxon>
        <taxon>Verrucomicrobiia</taxon>
        <taxon>Verrucomicrobiales</taxon>
        <taxon>Verrucomicrobiaceae</taxon>
        <taxon>Haloferula</taxon>
    </lineage>
</organism>
<dbReference type="Proteomes" id="UP001476282">
    <property type="component" value="Unassembled WGS sequence"/>
</dbReference>
<feature type="compositionally biased region" description="Basic residues" evidence="2">
    <location>
        <begin position="49"/>
        <end position="68"/>
    </location>
</feature>
<reference evidence="3 4" key="1">
    <citation type="submission" date="2024-02" db="EMBL/GenBank/DDBJ databases">
        <title>Haloferula sargassicola NBRC 104335.</title>
        <authorList>
            <person name="Ichikawa N."/>
            <person name="Katano-Makiyama Y."/>
            <person name="Hidaka K."/>
        </authorList>
    </citation>
    <scope>NUCLEOTIDE SEQUENCE [LARGE SCALE GENOMIC DNA]</scope>
    <source>
        <strain evidence="3 4">NBRC 104335</strain>
    </source>
</reference>
<sequence length="273" mass="29822">MGFRDFGSHRPATVPAAAGLHPRSTISHPRSKIFTTPDIRDHSRRFAVPRFPHPKRWPPRRRPFRRGKTGLQPWSACGCRPGRRGGVLAQTKPFIDMNTNNTSNRSRPVGKKADDIRNAWNALAAEASFSGKSLGDLDAAIAAFKAKVDALEEAKKAVSAAVLVKNQGMSELSEFFVTVTMGTANGRESVDGLRERGWKRRKDRNGRNLNPSIGALASAGANPCFTPRPAPRPPAEAAADLPRFAATAPRHHRFLAPRPPSVRMATSAARVFR</sequence>
<name>A0ABP9UVA7_9BACT</name>
<comment type="caution">
    <text evidence="3">The sequence shown here is derived from an EMBL/GenBank/DDBJ whole genome shotgun (WGS) entry which is preliminary data.</text>
</comment>
<dbReference type="EMBL" id="BAABRI010000024">
    <property type="protein sequence ID" value="GAA5484321.1"/>
    <property type="molecule type" value="Genomic_DNA"/>
</dbReference>
<feature type="region of interest" description="Disordered" evidence="2">
    <location>
        <begin position="1"/>
        <end position="30"/>
    </location>
</feature>
<evidence type="ECO:0000313" key="3">
    <source>
        <dbReference type="EMBL" id="GAA5484321.1"/>
    </source>
</evidence>
<protein>
    <submittedName>
        <fullName evidence="3">Uncharacterized protein</fullName>
    </submittedName>
</protein>
<accession>A0ABP9UVA7</accession>